<keyword evidence="2" id="KW-1185">Reference proteome</keyword>
<organism evidence="1 2">
    <name type="scientific">Ferrimonas sediminum</name>
    <dbReference type="NCBI Taxonomy" id="718193"/>
    <lineage>
        <taxon>Bacteria</taxon>
        <taxon>Pseudomonadati</taxon>
        <taxon>Pseudomonadota</taxon>
        <taxon>Gammaproteobacteria</taxon>
        <taxon>Alteromonadales</taxon>
        <taxon>Ferrimonadaceae</taxon>
        <taxon>Ferrimonas</taxon>
    </lineage>
</organism>
<dbReference type="EMBL" id="FNEM01000036">
    <property type="protein sequence ID" value="SDK43159.1"/>
    <property type="molecule type" value="Genomic_DNA"/>
</dbReference>
<reference evidence="2" key="1">
    <citation type="submission" date="2016-10" db="EMBL/GenBank/DDBJ databases">
        <authorList>
            <person name="Varghese N."/>
            <person name="Submissions S."/>
        </authorList>
    </citation>
    <scope>NUCLEOTIDE SEQUENCE [LARGE SCALE GENOMIC DNA]</scope>
    <source>
        <strain evidence="2">DSM 23317</strain>
    </source>
</reference>
<dbReference type="AlphaFoldDB" id="A0A1G9BUM6"/>
<dbReference type="Proteomes" id="UP000199527">
    <property type="component" value="Unassembled WGS sequence"/>
</dbReference>
<sequence length="38" mass="4437">MHLMALNLSKILKYYQSLDQAVYRHEIVITVSGAWDTQ</sequence>
<evidence type="ECO:0000313" key="2">
    <source>
        <dbReference type="Proteomes" id="UP000199527"/>
    </source>
</evidence>
<protein>
    <submittedName>
        <fullName evidence="1">Uncharacterized protein</fullName>
    </submittedName>
</protein>
<evidence type="ECO:0000313" key="1">
    <source>
        <dbReference type="EMBL" id="SDK43159.1"/>
    </source>
</evidence>
<name>A0A1G9BUM6_9GAMM</name>
<accession>A0A1G9BUM6</accession>
<gene>
    <name evidence="1" type="ORF">SAMN04488540_1363</name>
</gene>
<proteinExistence type="predicted"/>